<protein>
    <submittedName>
        <fullName evidence="1">Uncharacterized protein</fullName>
    </submittedName>
</protein>
<accession>A0A834KTS4</accession>
<proteinExistence type="predicted"/>
<dbReference type="AlphaFoldDB" id="A0A834KTS4"/>
<reference evidence="1" key="1">
    <citation type="journal article" date="2020" name="G3 (Bethesda)">
        <title>High-Quality Assemblies for Three Invasive Social Wasps from the &lt;i&gt;Vespula&lt;/i&gt; Genus.</title>
        <authorList>
            <person name="Harrop T.W.R."/>
            <person name="Guhlin J."/>
            <person name="McLaughlin G.M."/>
            <person name="Permina E."/>
            <person name="Stockwell P."/>
            <person name="Gilligan J."/>
            <person name="Le Lec M.F."/>
            <person name="Gruber M.A.M."/>
            <person name="Quinn O."/>
            <person name="Lovegrove M."/>
            <person name="Duncan E.J."/>
            <person name="Remnant E.J."/>
            <person name="Van Eeckhoven J."/>
            <person name="Graham B."/>
            <person name="Knapp R.A."/>
            <person name="Langford K.W."/>
            <person name="Kronenberg Z."/>
            <person name="Press M.O."/>
            <person name="Eacker S.M."/>
            <person name="Wilson-Rankin E.E."/>
            <person name="Purcell J."/>
            <person name="Lester P.J."/>
            <person name="Dearden P.K."/>
        </authorList>
    </citation>
    <scope>NUCLEOTIDE SEQUENCE</scope>
    <source>
        <strain evidence="1">Marl-1</strain>
    </source>
</reference>
<dbReference type="Proteomes" id="UP000614350">
    <property type="component" value="Unassembled WGS sequence"/>
</dbReference>
<evidence type="ECO:0000313" key="1">
    <source>
        <dbReference type="EMBL" id="KAF7411149.1"/>
    </source>
</evidence>
<sequence>MVGAIIGTTSRSVDFSIRTFVRSGCAESRESLGRFSWLRTERRAAAPVRFLARRRTLGLATIIIHLPAIKQLGTITAIIAGFVSDGRANEGDRQSSARIIASFSAKAIKRLADPPVIVDSYRSQVKRAYYHRIKRP</sequence>
<name>A0A834KTS4_VESVU</name>
<organism evidence="1 2">
    <name type="scientific">Vespula vulgaris</name>
    <name type="common">Yellow jacket</name>
    <name type="synonym">Wasp</name>
    <dbReference type="NCBI Taxonomy" id="7454"/>
    <lineage>
        <taxon>Eukaryota</taxon>
        <taxon>Metazoa</taxon>
        <taxon>Ecdysozoa</taxon>
        <taxon>Arthropoda</taxon>
        <taxon>Hexapoda</taxon>
        <taxon>Insecta</taxon>
        <taxon>Pterygota</taxon>
        <taxon>Neoptera</taxon>
        <taxon>Endopterygota</taxon>
        <taxon>Hymenoptera</taxon>
        <taxon>Apocrita</taxon>
        <taxon>Aculeata</taxon>
        <taxon>Vespoidea</taxon>
        <taxon>Vespidae</taxon>
        <taxon>Vespinae</taxon>
        <taxon>Vespula</taxon>
    </lineage>
</organism>
<dbReference type="EMBL" id="JACSEA010000001">
    <property type="protein sequence ID" value="KAF7411149.1"/>
    <property type="molecule type" value="Genomic_DNA"/>
</dbReference>
<keyword evidence="2" id="KW-1185">Reference proteome</keyword>
<gene>
    <name evidence="1" type="ORF">HZH66_000045</name>
</gene>
<evidence type="ECO:0000313" key="2">
    <source>
        <dbReference type="Proteomes" id="UP000614350"/>
    </source>
</evidence>
<comment type="caution">
    <text evidence="1">The sequence shown here is derived from an EMBL/GenBank/DDBJ whole genome shotgun (WGS) entry which is preliminary data.</text>
</comment>